<sequence>MKSLSVNKHLPFVTLGAMFLALLIFCMNLSFRAGVRHCAVDSLISENDHFYVLDIDGNTYLHWLNTGRD</sequence>
<organism evidence="2">
    <name type="scientific">Siphoviridae sp. ctAvK3</name>
    <dbReference type="NCBI Taxonomy" id="2826184"/>
    <lineage>
        <taxon>Viruses</taxon>
        <taxon>Duplodnaviria</taxon>
        <taxon>Heunggongvirae</taxon>
        <taxon>Uroviricota</taxon>
        <taxon>Caudoviricetes</taxon>
    </lineage>
</organism>
<keyword evidence="1" id="KW-0812">Transmembrane</keyword>
<feature type="transmembrane region" description="Helical" evidence="1">
    <location>
        <begin position="12"/>
        <end position="31"/>
    </location>
</feature>
<keyword evidence="1" id="KW-1133">Transmembrane helix</keyword>
<evidence type="ECO:0000256" key="1">
    <source>
        <dbReference type="SAM" id="Phobius"/>
    </source>
</evidence>
<reference evidence="2" key="1">
    <citation type="journal article" date="2021" name="Proc. Natl. Acad. Sci. U.S.A.">
        <title>A Catalog of Tens of Thousands of Viruses from Human Metagenomes Reveals Hidden Associations with Chronic Diseases.</title>
        <authorList>
            <person name="Tisza M.J."/>
            <person name="Buck C.B."/>
        </authorList>
    </citation>
    <scope>NUCLEOTIDE SEQUENCE</scope>
    <source>
        <strain evidence="2">CtAvK3</strain>
    </source>
</reference>
<protein>
    <submittedName>
        <fullName evidence="2">Uncharacterized protein</fullName>
    </submittedName>
</protein>
<dbReference type="EMBL" id="BK014910">
    <property type="protein sequence ID" value="DAD81951.1"/>
    <property type="molecule type" value="Genomic_DNA"/>
</dbReference>
<accession>A0A8S5MIT9</accession>
<proteinExistence type="predicted"/>
<evidence type="ECO:0000313" key="2">
    <source>
        <dbReference type="EMBL" id="DAD81951.1"/>
    </source>
</evidence>
<keyword evidence="1" id="KW-0472">Membrane</keyword>
<name>A0A8S5MIT9_9CAUD</name>